<dbReference type="STRING" id="553175.POREN0001_1579"/>
<dbReference type="SUPFAM" id="SSF47729">
    <property type="entry name" value="IHF-like DNA-binding proteins"/>
    <property type="match status" value="1"/>
</dbReference>
<comment type="caution">
    <text evidence="4">The sequence shown here is derived from an EMBL/GenBank/DDBJ whole genome shotgun (WGS) entry which is preliminary data.</text>
</comment>
<dbReference type="InterPro" id="IPR010992">
    <property type="entry name" value="IHF-like_DNA-bd_dom_sf"/>
</dbReference>
<reference evidence="4 5" key="1">
    <citation type="submission" date="2009-04" db="EMBL/GenBank/DDBJ databases">
        <authorList>
            <person name="Sebastian Y."/>
            <person name="Madupu R."/>
            <person name="Durkin A.S."/>
            <person name="Torralba M."/>
            <person name="Methe B."/>
            <person name="Sutton G.G."/>
            <person name="Strausberg R.L."/>
            <person name="Nelson K.E."/>
        </authorList>
    </citation>
    <scope>NUCLEOTIDE SEQUENCE [LARGE SCALE GENOMIC DNA]</scope>
    <source>
        <strain evidence="5">ATCC 35406 / BCRC 14492 / JCM 8526 / NCTC 13058 / HG 370</strain>
    </source>
</reference>
<organism evidence="4 5">
    <name type="scientific">Porphyromonas endodontalis (strain ATCC 35406 / DSM 24491 / JCM 8526 / CCUG 16442 / BCRC 14492 / NCTC 13058 / HG 370)</name>
    <name type="common">Bacteroides endodontalis</name>
    <dbReference type="NCBI Taxonomy" id="553175"/>
    <lineage>
        <taxon>Bacteria</taxon>
        <taxon>Pseudomonadati</taxon>
        <taxon>Bacteroidota</taxon>
        <taxon>Bacteroidia</taxon>
        <taxon>Bacteroidales</taxon>
        <taxon>Porphyromonadaceae</taxon>
        <taxon>Porphyromonas</taxon>
    </lineage>
</organism>
<accession>C3JA91</accession>
<feature type="domain" description="HU" evidence="3">
    <location>
        <begin position="8"/>
        <end position="124"/>
    </location>
</feature>
<dbReference type="Proteomes" id="UP000004295">
    <property type="component" value="Unassembled WGS sequence"/>
</dbReference>
<evidence type="ECO:0000313" key="5">
    <source>
        <dbReference type="Proteomes" id="UP000004295"/>
    </source>
</evidence>
<dbReference type="GO" id="GO:0003677">
    <property type="term" value="F:DNA binding"/>
    <property type="evidence" value="ECO:0007669"/>
    <property type="project" value="UniProtKB-KW"/>
</dbReference>
<evidence type="ECO:0000313" key="4">
    <source>
        <dbReference type="EMBL" id="EEN82882.1"/>
    </source>
</evidence>
<dbReference type="EMBL" id="ACNN01000018">
    <property type="protein sequence ID" value="EEN82882.1"/>
    <property type="molecule type" value="Genomic_DNA"/>
</dbReference>
<evidence type="ECO:0000259" key="3">
    <source>
        <dbReference type="Pfam" id="PF18291"/>
    </source>
</evidence>
<proteinExistence type="predicted"/>
<dbReference type="NCBIfam" id="TIGR01201">
    <property type="entry name" value="HU_rel"/>
    <property type="match status" value="1"/>
</dbReference>
<keyword evidence="1 4" id="KW-0238">DNA-binding</keyword>
<dbReference type="InterPro" id="IPR041607">
    <property type="entry name" value="HU-HIG"/>
</dbReference>
<dbReference type="RefSeq" id="WP_004333380.1">
    <property type="nucleotide sequence ID" value="NZ_ACNN01000018.1"/>
</dbReference>
<dbReference type="InterPro" id="IPR005902">
    <property type="entry name" value="HU_DNA-bd_put"/>
</dbReference>
<name>C3JA91_POREA</name>
<keyword evidence="5" id="KW-1185">Reference proteome</keyword>
<dbReference type="Gene3D" id="4.10.520.10">
    <property type="entry name" value="IHF-like DNA-binding proteins"/>
    <property type="match status" value="1"/>
</dbReference>
<dbReference type="GeneID" id="93365908"/>
<dbReference type="Pfam" id="PF18291">
    <property type="entry name" value="HU-HIG"/>
    <property type="match status" value="1"/>
</dbReference>
<dbReference type="AlphaFoldDB" id="C3JA91"/>
<feature type="region of interest" description="Disordered" evidence="2">
    <location>
        <begin position="151"/>
        <end position="170"/>
    </location>
</feature>
<sequence length="170" mass="19499">MIKIKAVERQVGFGKDEKKKRWFPAIYLSSDVTFEEFIDKVADETTISSADVKAVFDRAGKVLVEQLREGKSVDCGDLGTFRPSLTTKTGTGAETAEGVTMEMIDKLKVIYTPRVRVKDALKKGLQKEAHPRWYNPHTWWHNSQPRWYNSHAQSRRRERVTPGKITLNSF</sequence>
<dbReference type="eggNOG" id="COG0776">
    <property type="taxonomic scope" value="Bacteria"/>
</dbReference>
<gene>
    <name evidence="4" type="ORF">POREN0001_1579</name>
</gene>
<protein>
    <submittedName>
        <fullName evidence="4">Putative DNA-binding protein</fullName>
    </submittedName>
</protein>
<evidence type="ECO:0000256" key="2">
    <source>
        <dbReference type="SAM" id="MobiDB-lite"/>
    </source>
</evidence>
<evidence type="ECO:0000256" key="1">
    <source>
        <dbReference type="ARBA" id="ARBA00023125"/>
    </source>
</evidence>